<feature type="transmembrane region" description="Helical" evidence="6">
    <location>
        <begin position="387"/>
        <end position="407"/>
    </location>
</feature>
<dbReference type="PANTHER" id="PTHR30250">
    <property type="entry name" value="PST FAMILY PREDICTED COLANIC ACID TRANSPORTER"/>
    <property type="match status" value="1"/>
</dbReference>
<accession>A0A382D1B1</accession>
<keyword evidence="4 6" id="KW-1133">Transmembrane helix</keyword>
<proteinExistence type="predicted"/>
<feature type="transmembrane region" description="Helical" evidence="6">
    <location>
        <begin position="40"/>
        <end position="59"/>
    </location>
</feature>
<evidence type="ECO:0000256" key="3">
    <source>
        <dbReference type="ARBA" id="ARBA00022692"/>
    </source>
</evidence>
<evidence type="ECO:0000256" key="5">
    <source>
        <dbReference type="ARBA" id="ARBA00023136"/>
    </source>
</evidence>
<feature type="transmembrane region" description="Helical" evidence="6">
    <location>
        <begin position="333"/>
        <end position="356"/>
    </location>
</feature>
<evidence type="ECO:0000256" key="2">
    <source>
        <dbReference type="ARBA" id="ARBA00022475"/>
    </source>
</evidence>
<feature type="transmembrane region" description="Helical" evidence="6">
    <location>
        <begin position="80"/>
        <end position="104"/>
    </location>
</feature>
<dbReference type="AlphaFoldDB" id="A0A382D1B1"/>
<feature type="transmembrane region" description="Helical" evidence="6">
    <location>
        <begin position="116"/>
        <end position="135"/>
    </location>
</feature>
<keyword evidence="2" id="KW-1003">Cell membrane</keyword>
<gene>
    <name evidence="7" type="ORF">METZ01_LOCUS184365</name>
</gene>
<evidence type="ECO:0000256" key="6">
    <source>
        <dbReference type="SAM" id="Phobius"/>
    </source>
</evidence>
<reference evidence="7" key="1">
    <citation type="submission" date="2018-05" db="EMBL/GenBank/DDBJ databases">
        <authorList>
            <person name="Lanie J.A."/>
            <person name="Ng W.-L."/>
            <person name="Kazmierczak K.M."/>
            <person name="Andrzejewski T.M."/>
            <person name="Davidsen T.M."/>
            <person name="Wayne K.J."/>
            <person name="Tettelin H."/>
            <person name="Glass J.I."/>
            <person name="Rusch D."/>
            <person name="Podicherti R."/>
            <person name="Tsui H.-C.T."/>
            <person name="Winkler M.E."/>
        </authorList>
    </citation>
    <scope>NUCLEOTIDE SEQUENCE</scope>
</reference>
<evidence type="ECO:0000256" key="4">
    <source>
        <dbReference type="ARBA" id="ARBA00022989"/>
    </source>
</evidence>
<organism evidence="7">
    <name type="scientific">marine metagenome</name>
    <dbReference type="NCBI Taxonomy" id="408172"/>
    <lineage>
        <taxon>unclassified sequences</taxon>
        <taxon>metagenomes</taxon>
        <taxon>ecological metagenomes</taxon>
    </lineage>
</organism>
<keyword evidence="3 6" id="KW-0812">Transmembrane</keyword>
<comment type="subcellular location">
    <subcellularLocation>
        <location evidence="1">Cell membrane</location>
        <topology evidence="1">Multi-pass membrane protein</topology>
    </subcellularLocation>
</comment>
<evidence type="ECO:0000313" key="7">
    <source>
        <dbReference type="EMBL" id="SVB31511.1"/>
    </source>
</evidence>
<sequence length="418" mass="42547">VRFLERLPHGAPLIGGGLLVNGLASYVFVTIAARNLGPEAYTPVGLLWALSFLLGPGFFQPLEQETARIIASRPGRGVAPVVNSAATIGGLVALGLAIVAAVAGPWMIDGFFDGEWWLLVGLLLVVVGLGAAHLAKGVLAGLGRFGGYARYVVGEGLGRLLAVGLLVAVVSDGIGVYGLAIGLAPFIGIGAAMAGQRGLRTPGPPAPMGDLSRALGALLVASVATALVLNVSPLVVEALAGPGEGREPGRFLNALLVARIPLFFFQAVQASLLPQLSALAGAGRYGELWRVLRRLLTVVATLGVAGLGAAALAGPWAVEFAFGSEYAVTQRDMVLLTASSVGLMVVLSLAQGLIACRSQGRMALAWVAGLAVFPAVVALGSDLFLRVEVALLATVAVAAGAMAVLLAERIRHETATSA</sequence>
<dbReference type="GO" id="GO:0005886">
    <property type="term" value="C:plasma membrane"/>
    <property type="evidence" value="ECO:0007669"/>
    <property type="project" value="UniProtKB-SubCell"/>
</dbReference>
<evidence type="ECO:0008006" key="8">
    <source>
        <dbReference type="Google" id="ProtNLM"/>
    </source>
</evidence>
<feature type="transmembrane region" description="Helical" evidence="6">
    <location>
        <begin position="12"/>
        <end position="34"/>
    </location>
</feature>
<feature type="transmembrane region" description="Helical" evidence="6">
    <location>
        <begin position="174"/>
        <end position="194"/>
    </location>
</feature>
<evidence type="ECO:0000256" key="1">
    <source>
        <dbReference type="ARBA" id="ARBA00004651"/>
    </source>
</evidence>
<feature type="transmembrane region" description="Helical" evidence="6">
    <location>
        <begin position="363"/>
        <end position="381"/>
    </location>
</feature>
<feature type="transmembrane region" description="Helical" evidence="6">
    <location>
        <begin position="295"/>
        <end position="313"/>
    </location>
</feature>
<feature type="transmembrane region" description="Helical" evidence="6">
    <location>
        <begin position="215"/>
        <end position="236"/>
    </location>
</feature>
<protein>
    <recommendedName>
        <fullName evidence="8">Polysaccharide biosynthesis protein C-terminal domain-containing protein</fullName>
    </recommendedName>
</protein>
<dbReference type="PANTHER" id="PTHR30250:SF11">
    <property type="entry name" value="O-ANTIGEN TRANSPORTER-RELATED"/>
    <property type="match status" value="1"/>
</dbReference>
<keyword evidence="5 6" id="KW-0472">Membrane</keyword>
<feature type="non-terminal residue" evidence="7">
    <location>
        <position position="1"/>
    </location>
</feature>
<name>A0A382D1B1_9ZZZZ</name>
<dbReference type="InterPro" id="IPR050833">
    <property type="entry name" value="Poly_Biosynth_Transport"/>
</dbReference>
<dbReference type="EMBL" id="UINC01036879">
    <property type="protein sequence ID" value="SVB31511.1"/>
    <property type="molecule type" value="Genomic_DNA"/>
</dbReference>